<dbReference type="InterPro" id="IPR003399">
    <property type="entry name" value="Mce/MlaD"/>
</dbReference>
<gene>
    <name evidence="1" type="ORF">GII30_04640</name>
</gene>
<evidence type="ECO:0000313" key="1">
    <source>
        <dbReference type="EMBL" id="QHN38559.1"/>
    </source>
</evidence>
<dbReference type="Pfam" id="PF02470">
    <property type="entry name" value="MlaD"/>
    <property type="match status" value="1"/>
</dbReference>
<dbReference type="EMBL" id="CP045810">
    <property type="protein sequence ID" value="QHN38559.1"/>
    <property type="molecule type" value="Genomic_DNA"/>
</dbReference>
<organism evidence="1">
    <name type="scientific">Gordonia amarae</name>
    <dbReference type="NCBI Taxonomy" id="36821"/>
    <lineage>
        <taxon>Bacteria</taxon>
        <taxon>Bacillati</taxon>
        <taxon>Actinomycetota</taxon>
        <taxon>Actinomycetes</taxon>
        <taxon>Mycobacteriales</taxon>
        <taxon>Gordoniaceae</taxon>
        <taxon>Gordonia</taxon>
    </lineage>
</organism>
<sequence>MRLRYTISILSTVAVLVASVLYLSFGVLKMRAGDQTTVTITAPKSNGLHAGSAVLLRGVPIGSVQEVSYGGGDITMRITYDAKHKIPLGSTIVIENQSMLGESGVFLNPDEPATGPVIGNGADLKATVVEVPASVPELLASTQTLLDQVDPTLVNELVDTLSTALAGTDRAVDRLEPAARVLAATMIYSQPSLVKIIGNATTMIGDGDWIGPSLRPTKAELILAGQNLSEVIEHVKPFADFTDGGKIIGDRWKPVLTRSADAVSDLAPKVGTLADALLPAARRTGSSIFETLDMATLLRQAALMMPGDSVRLDVRMPR</sequence>
<proteinExistence type="predicted"/>
<dbReference type="GO" id="GO:0005576">
    <property type="term" value="C:extracellular region"/>
    <property type="evidence" value="ECO:0007669"/>
    <property type="project" value="TreeGrafter"/>
</dbReference>
<dbReference type="AlphaFoldDB" id="A0A857KGV7"/>
<name>A0A857KGV7_9ACTN</name>
<dbReference type="PANTHER" id="PTHR33371">
    <property type="entry name" value="INTERMEMBRANE PHOSPHOLIPID TRANSPORT SYSTEM BINDING PROTEIN MLAD-RELATED"/>
    <property type="match status" value="1"/>
</dbReference>
<protein>
    <submittedName>
        <fullName evidence="1">MCE family protein</fullName>
    </submittedName>
</protein>
<dbReference type="RefSeq" id="WP_005187963.1">
    <property type="nucleotide sequence ID" value="NZ_CP045804.1"/>
</dbReference>
<dbReference type="PANTHER" id="PTHR33371:SF16">
    <property type="entry name" value="MCE-FAMILY PROTEIN MCE3F"/>
    <property type="match status" value="1"/>
</dbReference>
<dbReference type="InterPro" id="IPR052336">
    <property type="entry name" value="MlaD_Phospholipid_Transporter"/>
</dbReference>
<reference evidence="1" key="1">
    <citation type="journal article" date="2021" name="Nat. Microbiol.">
        <title>Cocultivation of an ultrasmall environmental parasitic bacterium with lytic ability against bacteria associated with wastewater foams.</title>
        <authorList>
            <person name="Batinovic S."/>
            <person name="Rose J.J.A."/>
            <person name="Ratcliffe J."/>
            <person name="Seviour R.J."/>
            <person name="Petrovski S."/>
        </authorList>
    </citation>
    <scope>NUCLEOTIDE SEQUENCE</scope>
    <source>
        <strain evidence="1">CON44</strain>
    </source>
</reference>
<accession>A0A857KGV7</accession>